<keyword evidence="9" id="KW-0547">Nucleotide-binding</keyword>
<keyword evidence="8" id="KW-0472">Membrane</keyword>
<dbReference type="EMBL" id="CAXAMM010032890">
    <property type="protein sequence ID" value="CAK9070430.1"/>
    <property type="molecule type" value="Genomic_DNA"/>
</dbReference>
<feature type="domain" description="Peptidase M41" evidence="11">
    <location>
        <begin position="123"/>
        <end position="300"/>
    </location>
</feature>
<evidence type="ECO:0000256" key="8">
    <source>
        <dbReference type="ARBA" id="ARBA00023136"/>
    </source>
</evidence>
<dbReference type="Proteomes" id="UP001642464">
    <property type="component" value="Unassembled WGS sequence"/>
</dbReference>
<evidence type="ECO:0000259" key="11">
    <source>
        <dbReference type="Pfam" id="PF01434"/>
    </source>
</evidence>
<dbReference type="InterPro" id="IPR041569">
    <property type="entry name" value="AAA_lid_3"/>
</dbReference>
<evidence type="ECO:0000256" key="5">
    <source>
        <dbReference type="ARBA" id="ARBA00022801"/>
    </source>
</evidence>
<organism evidence="14 15">
    <name type="scientific">Durusdinium trenchii</name>
    <dbReference type="NCBI Taxonomy" id="1381693"/>
    <lineage>
        <taxon>Eukaryota</taxon>
        <taxon>Sar</taxon>
        <taxon>Alveolata</taxon>
        <taxon>Dinophyceae</taxon>
        <taxon>Suessiales</taxon>
        <taxon>Symbiodiniaceae</taxon>
        <taxon>Durusdinium</taxon>
    </lineage>
</organism>
<gene>
    <name evidence="13" type="ORF">SCF082_LOCUS35038</name>
    <name evidence="14" type="ORF">SCF082_LOCUS35129</name>
</gene>
<accession>A0ABP0P4P1</accession>
<evidence type="ECO:0000256" key="6">
    <source>
        <dbReference type="ARBA" id="ARBA00022989"/>
    </source>
</evidence>
<dbReference type="PANTHER" id="PTHR23076:SF139">
    <property type="entry name" value="ATP-DEPENDENT ZINC METALLOPROTEASE FTSH 2, CHLOROPLASTIC"/>
    <property type="match status" value="1"/>
</dbReference>
<evidence type="ECO:0000256" key="1">
    <source>
        <dbReference type="ARBA" id="ARBA00010044"/>
    </source>
</evidence>
<evidence type="ECO:0000259" key="10">
    <source>
        <dbReference type="Pfam" id="PF00004"/>
    </source>
</evidence>
<dbReference type="Pfam" id="PF00004">
    <property type="entry name" value="AAA"/>
    <property type="match status" value="1"/>
</dbReference>
<comment type="similarity">
    <text evidence="1">In the C-terminal section; belongs to the peptidase M41 family.</text>
</comment>
<name>A0ABP0P4P1_9DINO</name>
<dbReference type="SUPFAM" id="SSF140990">
    <property type="entry name" value="FtsH protease domain-like"/>
    <property type="match status" value="1"/>
</dbReference>
<evidence type="ECO:0000313" key="13">
    <source>
        <dbReference type="EMBL" id="CAK9070430.1"/>
    </source>
</evidence>
<keyword evidence="15" id="KW-1185">Reference proteome</keyword>
<dbReference type="InterPro" id="IPR000642">
    <property type="entry name" value="Peptidase_M41"/>
</dbReference>
<keyword evidence="6" id="KW-1133">Transmembrane helix</keyword>
<comment type="similarity">
    <text evidence="9">Belongs to the AAA ATPase family.</text>
</comment>
<evidence type="ECO:0000256" key="4">
    <source>
        <dbReference type="ARBA" id="ARBA00022692"/>
    </source>
</evidence>
<evidence type="ECO:0000313" key="15">
    <source>
        <dbReference type="Proteomes" id="UP001642464"/>
    </source>
</evidence>
<protein>
    <submittedName>
        <fullName evidence="14">ATP-dependent zinc metalloprotease FtsH</fullName>
    </submittedName>
</protein>
<evidence type="ECO:0000256" key="7">
    <source>
        <dbReference type="ARBA" id="ARBA00023078"/>
    </source>
</evidence>
<dbReference type="InterPro" id="IPR027417">
    <property type="entry name" value="P-loop_NTPase"/>
</dbReference>
<dbReference type="Gene3D" id="3.40.50.300">
    <property type="entry name" value="P-loop containing nucleotide triphosphate hydrolases"/>
    <property type="match status" value="1"/>
</dbReference>
<comment type="similarity">
    <text evidence="2">In the N-terminal section; belongs to the AAA ATPase family.</text>
</comment>
<keyword evidence="7" id="KW-0793">Thylakoid</keyword>
<evidence type="ECO:0000256" key="2">
    <source>
        <dbReference type="ARBA" id="ARBA00010550"/>
    </source>
</evidence>
<dbReference type="Pfam" id="PF17862">
    <property type="entry name" value="AAA_lid_3"/>
    <property type="match status" value="1"/>
</dbReference>
<dbReference type="Pfam" id="PF01434">
    <property type="entry name" value="Peptidase_M41"/>
    <property type="match status" value="1"/>
</dbReference>
<dbReference type="InterPro" id="IPR037219">
    <property type="entry name" value="Peptidase_M41-like"/>
</dbReference>
<evidence type="ECO:0000313" key="14">
    <source>
        <dbReference type="EMBL" id="CAK9070746.1"/>
    </source>
</evidence>
<dbReference type="Gene3D" id="1.10.8.60">
    <property type="match status" value="1"/>
</dbReference>
<keyword evidence="14" id="KW-0482">Metalloprotease</keyword>
<dbReference type="GO" id="GO:0008237">
    <property type="term" value="F:metallopeptidase activity"/>
    <property type="evidence" value="ECO:0007669"/>
    <property type="project" value="UniProtKB-KW"/>
</dbReference>
<feature type="domain" description="AAA ATPase AAA+ lid" evidence="12">
    <location>
        <begin position="64"/>
        <end position="105"/>
    </location>
</feature>
<dbReference type="Gene3D" id="1.20.58.760">
    <property type="entry name" value="Peptidase M41"/>
    <property type="match status" value="1"/>
</dbReference>
<evidence type="ECO:0000259" key="12">
    <source>
        <dbReference type="Pfam" id="PF17862"/>
    </source>
</evidence>
<feature type="domain" description="ATPase AAA-type core" evidence="10">
    <location>
        <begin position="1"/>
        <end position="39"/>
    </location>
</feature>
<dbReference type="PROSITE" id="PS00674">
    <property type="entry name" value="AAA"/>
    <property type="match status" value="1"/>
</dbReference>
<dbReference type="PANTHER" id="PTHR23076">
    <property type="entry name" value="METALLOPROTEASE M41 FTSH"/>
    <property type="match status" value="1"/>
</dbReference>
<keyword evidence="9" id="KW-0067">ATP-binding</keyword>
<keyword evidence="5" id="KW-0378">Hydrolase</keyword>
<dbReference type="SUPFAM" id="SSF52540">
    <property type="entry name" value="P-loop containing nucleoside triphosphate hydrolases"/>
    <property type="match status" value="1"/>
</dbReference>
<dbReference type="EMBL" id="CAXAMM010033112">
    <property type="protein sequence ID" value="CAK9070746.1"/>
    <property type="molecule type" value="Genomic_DNA"/>
</dbReference>
<comment type="caution">
    <text evidence="14">The sequence shown here is derived from an EMBL/GenBank/DDBJ whole genome shotgun (WGS) entry which is preliminary data.</text>
</comment>
<keyword evidence="3" id="KW-0645">Protease</keyword>
<evidence type="ECO:0000256" key="3">
    <source>
        <dbReference type="ARBA" id="ARBA00022670"/>
    </source>
</evidence>
<keyword evidence="4" id="KW-0812">Transmembrane</keyword>
<proteinExistence type="inferred from homology"/>
<dbReference type="InterPro" id="IPR003959">
    <property type="entry name" value="ATPase_AAA_core"/>
</dbReference>
<dbReference type="InterPro" id="IPR003960">
    <property type="entry name" value="ATPase_AAA_CS"/>
</dbReference>
<evidence type="ECO:0000256" key="9">
    <source>
        <dbReference type="RuleBase" id="RU003651"/>
    </source>
</evidence>
<sequence length="314" mass="33841">MDGFEGNSGVIVVAATNRSDILDNALLRPGRFDRRVTVGLPDVKGREQILEVHIRNKKLAEGITLTDIAKRTAGFSGADLENLMNESAILAARRNKSAVTMDEINDATDRVIAGLEGRPLNNNASKKLVAYHEAGHAIVGSLLPHHDPVNKVTVIPRGQAKGLTWFTPGEDQSLISTAMLKARIAGALGGRVAEQLVFGSSQVTTGAGGDLQQVERMARAMVTQFGMSDVGSIAIDDGGFGGPNYSEDLNSKIDSAIKDISDECFQTAWNLLETHRDCLDRVAEELCEMETITGDRLREIVAQYTELPEKMAAV</sequence>
<reference evidence="14 15" key="1">
    <citation type="submission" date="2024-02" db="EMBL/GenBank/DDBJ databases">
        <authorList>
            <person name="Chen Y."/>
            <person name="Shah S."/>
            <person name="Dougan E. K."/>
            <person name="Thang M."/>
            <person name="Chan C."/>
        </authorList>
    </citation>
    <scope>NUCLEOTIDE SEQUENCE [LARGE SCALE GENOMIC DNA]</scope>
</reference>